<dbReference type="PANTHER" id="PTHR12992">
    <property type="entry name" value="NUDIX HYDROLASE"/>
    <property type="match status" value="1"/>
</dbReference>
<comment type="similarity">
    <text evidence="7">Belongs to the Nudix hydrolase family.</text>
</comment>
<dbReference type="InterPro" id="IPR045121">
    <property type="entry name" value="CoAse"/>
</dbReference>
<dbReference type="PROSITE" id="PS51462">
    <property type="entry name" value="NUDIX"/>
    <property type="match status" value="1"/>
</dbReference>
<dbReference type="InterPro" id="IPR020476">
    <property type="entry name" value="Nudix_hydrolase"/>
</dbReference>
<accession>A0ABW6CI54</accession>
<dbReference type="PANTHER" id="PTHR12992:SF11">
    <property type="entry name" value="MITOCHONDRIAL COENZYME A DIPHOSPHATASE NUDT8"/>
    <property type="match status" value="1"/>
</dbReference>
<dbReference type="EMBL" id="JAOTJD010000002">
    <property type="protein sequence ID" value="MFD3262635.1"/>
    <property type="molecule type" value="Genomic_DNA"/>
</dbReference>
<dbReference type="Gene3D" id="3.90.79.10">
    <property type="entry name" value="Nucleoside Triphosphate Pyrophosphohydrolase"/>
    <property type="match status" value="1"/>
</dbReference>
<evidence type="ECO:0000256" key="3">
    <source>
        <dbReference type="ARBA" id="ARBA00022723"/>
    </source>
</evidence>
<evidence type="ECO:0000256" key="7">
    <source>
        <dbReference type="RuleBase" id="RU003476"/>
    </source>
</evidence>
<evidence type="ECO:0000256" key="5">
    <source>
        <dbReference type="ARBA" id="ARBA00022842"/>
    </source>
</evidence>
<keyword evidence="10" id="KW-1185">Reference proteome</keyword>
<keyword evidence="6" id="KW-0464">Manganese</keyword>
<dbReference type="InterPro" id="IPR020084">
    <property type="entry name" value="NUDIX_hydrolase_CS"/>
</dbReference>
<dbReference type="CDD" id="cd03426">
    <property type="entry name" value="NUDIX_CoAse_Nudt7"/>
    <property type="match status" value="1"/>
</dbReference>
<name>A0ABW6CI54_9CAUL</name>
<evidence type="ECO:0000313" key="10">
    <source>
        <dbReference type="Proteomes" id="UP001598130"/>
    </source>
</evidence>
<feature type="domain" description="Nudix hydrolase" evidence="8">
    <location>
        <begin position="28"/>
        <end position="162"/>
    </location>
</feature>
<dbReference type="InterPro" id="IPR015797">
    <property type="entry name" value="NUDIX_hydrolase-like_dom_sf"/>
</dbReference>
<evidence type="ECO:0000256" key="1">
    <source>
        <dbReference type="ARBA" id="ARBA00001936"/>
    </source>
</evidence>
<comment type="cofactor">
    <cofactor evidence="2">
        <name>Mg(2+)</name>
        <dbReference type="ChEBI" id="CHEBI:18420"/>
    </cofactor>
</comment>
<evidence type="ECO:0000256" key="2">
    <source>
        <dbReference type="ARBA" id="ARBA00001946"/>
    </source>
</evidence>
<dbReference type="InterPro" id="IPR000086">
    <property type="entry name" value="NUDIX_hydrolase_dom"/>
</dbReference>
<dbReference type="Pfam" id="PF00293">
    <property type="entry name" value="NUDIX"/>
    <property type="match status" value="1"/>
</dbReference>
<reference evidence="9 10" key="1">
    <citation type="submission" date="2022-09" db="EMBL/GenBank/DDBJ databases">
        <title>New species of Phenylobacterium.</title>
        <authorList>
            <person name="Mieszkin S."/>
        </authorList>
    </citation>
    <scope>NUCLEOTIDE SEQUENCE [LARGE SCALE GENOMIC DNA]</scope>
    <source>
        <strain evidence="9 10">HK31-G</strain>
    </source>
</reference>
<dbReference type="SUPFAM" id="SSF55811">
    <property type="entry name" value="Nudix"/>
    <property type="match status" value="1"/>
</dbReference>
<comment type="cofactor">
    <cofactor evidence="1">
        <name>Mn(2+)</name>
        <dbReference type="ChEBI" id="CHEBI:29035"/>
    </cofactor>
</comment>
<sequence length="205" mass="22619">MLGDMHADRDAIAANLAAFPRRALDPTGRRRAAVAIVLSTKDGELTYLLTRRALTMRRGAGNYALPGGNLEPGEDAVTAAIRETSEELGVAITPQEALGLLDDFLTLGGHIVTPVVFWTDETLSLNPDPTEVDRAWFEPVERLNHPDSPMSEDHPDGGEPILRMFADDNWINPPTAAWLYQFREVALHGRLIRVSMIGQPEWTAR</sequence>
<evidence type="ECO:0000256" key="6">
    <source>
        <dbReference type="ARBA" id="ARBA00023211"/>
    </source>
</evidence>
<keyword evidence="5" id="KW-0460">Magnesium</keyword>
<keyword evidence="3" id="KW-0479">Metal-binding</keyword>
<proteinExistence type="inferred from homology"/>
<dbReference type="Proteomes" id="UP001598130">
    <property type="component" value="Unassembled WGS sequence"/>
</dbReference>
<dbReference type="PRINTS" id="PR00502">
    <property type="entry name" value="NUDIXFAMILY"/>
</dbReference>
<protein>
    <submittedName>
        <fullName evidence="9">CoA pyrophosphatase</fullName>
    </submittedName>
</protein>
<evidence type="ECO:0000256" key="4">
    <source>
        <dbReference type="ARBA" id="ARBA00022801"/>
    </source>
</evidence>
<gene>
    <name evidence="9" type="ORF">OCL97_01515</name>
</gene>
<organism evidence="9 10">
    <name type="scientific">Phenylobacterium ferrooxidans</name>
    <dbReference type="NCBI Taxonomy" id="2982689"/>
    <lineage>
        <taxon>Bacteria</taxon>
        <taxon>Pseudomonadati</taxon>
        <taxon>Pseudomonadota</taxon>
        <taxon>Alphaproteobacteria</taxon>
        <taxon>Caulobacterales</taxon>
        <taxon>Caulobacteraceae</taxon>
        <taxon>Phenylobacterium</taxon>
    </lineage>
</organism>
<evidence type="ECO:0000259" key="8">
    <source>
        <dbReference type="PROSITE" id="PS51462"/>
    </source>
</evidence>
<evidence type="ECO:0000313" key="9">
    <source>
        <dbReference type="EMBL" id="MFD3262635.1"/>
    </source>
</evidence>
<keyword evidence="4 7" id="KW-0378">Hydrolase</keyword>
<comment type="caution">
    <text evidence="9">The sequence shown here is derived from an EMBL/GenBank/DDBJ whole genome shotgun (WGS) entry which is preliminary data.</text>
</comment>
<dbReference type="PROSITE" id="PS00893">
    <property type="entry name" value="NUDIX_BOX"/>
    <property type="match status" value="1"/>
</dbReference>